<feature type="transmembrane region" description="Helical" evidence="8">
    <location>
        <begin position="123"/>
        <end position="140"/>
    </location>
</feature>
<dbReference type="PANTHER" id="PTHR22911:SF137">
    <property type="entry name" value="SOLUTE CARRIER FAMILY 35 MEMBER G2-RELATED"/>
    <property type="match status" value="1"/>
</dbReference>
<name>A0ABW9H050_9FIRM</name>
<feature type="transmembrane region" description="Helical" evidence="8">
    <location>
        <begin position="7"/>
        <end position="26"/>
    </location>
</feature>
<dbReference type="InterPro" id="IPR000620">
    <property type="entry name" value="EamA_dom"/>
</dbReference>
<keyword evidence="7 8" id="KW-0472">Membrane</keyword>
<proteinExistence type="inferred from homology"/>
<feature type="transmembrane region" description="Helical" evidence="8">
    <location>
        <begin position="146"/>
        <end position="162"/>
    </location>
</feature>
<comment type="caution">
    <text evidence="10">The sequence shown here is derived from an EMBL/GenBank/DDBJ whole genome shotgun (WGS) entry which is preliminary data.</text>
</comment>
<keyword evidence="6 8" id="KW-1133">Transmembrane helix</keyword>
<accession>A0ABW9H050</accession>
<dbReference type="Pfam" id="PF00892">
    <property type="entry name" value="EamA"/>
    <property type="match status" value="2"/>
</dbReference>
<evidence type="ECO:0000256" key="2">
    <source>
        <dbReference type="ARBA" id="ARBA00007362"/>
    </source>
</evidence>
<feature type="domain" description="EamA" evidence="9">
    <location>
        <begin position="3"/>
        <end position="138"/>
    </location>
</feature>
<dbReference type="RefSeq" id="WP_408977847.1">
    <property type="nucleotide sequence ID" value="NZ_JBJUVG010000011.1"/>
</dbReference>
<evidence type="ECO:0000256" key="8">
    <source>
        <dbReference type="SAM" id="Phobius"/>
    </source>
</evidence>
<keyword evidence="4" id="KW-1003">Cell membrane</keyword>
<comment type="similarity">
    <text evidence="2">Belongs to the EamA transporter family.</text>
</comment>
<feature type="transmembrane region" description="Helical" evidence="8">
    <location>
        <begin position="237"/>
        <end position="255"/>
    </location>
</feature>
<keyword evidence="5 8" id="KW-0812">Transmembrane</keyword>
<dbReference type="NCBIfam" id="TIGR00688">
    <property type="entry name" value="rarD"/>
    <property type="match status" value="1"/>
</dbReference>
<protein>
    <submittedName>
        <fullName evidence="10">EamA family transporter RarD</fullName>
    </submittedName>
</protein>
<evidence type="ECO:0000256" key="6">
    <source>
        <dbReference type="ARBA" id="ARBA00022989"/>
    </source>
</evidence>
<keyword evidence="11" id="KW-1185">Reference proteome</keyword>
<keyword evidence="3" id="KW-0813">Transport</keyword>
<feature type="transmembrane region" description="Helical" evidence="8">
    <location>
        <begin position="38"/>
        <end position="56"/>
    </location>
</feature>
<feature type="domain" description="EamA" evidence="9">
    <location>
        <begin position="148"/>
        <end position="276"/>
    </location>
</feature>
<dbReference type="PANTHER" id="PTHR22911">
    <property type="entry name" value="ACYL-MALONYL CONDENSING ENZYME-RELATED"/>
    <property type="match status" value="1"/>
</dbReference>
<organism evidence="10 11">
    <name type="scientific">Peptococcus simiae</name>
    <dbReference type="NCBI Taxonomy" id="1643805"/>
    <lineage>
        <taxon>Bacteria</taxon>
        <taxon>Bacillati</taxon>
        <taxon>Bacillota</taxon>
        <taxon>Clostridia</taxon>
        <taxon>Eubacteriales</taxon>
        <taxon>Peptococcaceae</taxon>
        <taxon>Peptococcus</taxon>
    </lineage>
</organism>
<evidence type="ECO:0000256" key="4">
    <source>
        <dbReference type="ARBA" id="ARBA00022475"/>
    </source>
</evidence>
<dbReference type="InterPro" id="IPR004626">
    <property type="entry name" value="RarD"/>
</dbReference>
<feature type="transmembrane region" description="Helical" evidence="8">
    <location>
        <begin position="261"/>
        <end position="282"/>
    </location>
</feature>
<feature type="transmembrane region" description="Helical" evidence="8">
    <location>
        <begin position="206"/>
        <end position="225"/>
    </location>
</feature>
<dbReference type="EMBL" id="JBJUVG010000011">
    <property type="protein sequence ID" value="MFM9414234.1"/>
    <property type="molecule type" value="Genomic_DNA"/>
</dbReference>
<evidence type="ECO:0000256" key="1">
    <source>
        <dbReference type="ARBA" id="ARBA00004651"/>
    </source>
</evidence>
<evidence type="ECO:0000256" key="7">
    <source>
        <dbReference type="ARBA" id="ARBA00023136"/>
    </source>
</evidence>
<reference evidence="10 11" key="1">
    <citation type="journal article" date="2016" name="Int. J. Syst. Evol. Microbiol.">
        <title>Peptococcus simiae sp. nov., isolated from rhesus macaque faeces and emended description of the genus Peptococcus.</title>
        <authorList>
            <person name="Shkoporov A.N."/>
            <person name="Efimov B.A."/>
            <person name="Kondova I."/>
            <person name="Ouwerling B."/>
            <person name="Chaplin A.V."/>
            <person name="Shcherbakova V.A."/>
            <person name="Langermans J.A.M."/>
        </authorList>
    </citation>
    <scope>NUCLEOTIDE SEQUENCE [LARGE SCALE GENOMIC DNA]</scope>
    <source>
        <strain evidence="10 11">M108</strain>
    </source>
</reference>
<dbReference type="Proteomes" id="UP001631949">
    <property type="component" value="Unassembled WGS sequence"/>
</dbReference>
<comment type="subcellular location">
    <subcellularLocation>
        <location evidence="1">Cell membrane</location>
        <topology evidence="1">Multi-pass membrane protein</topology>
    </subcellularLocation>
</comment>
<evidence type="ECO:0000256" key="3">
    <source>
        <dbReference type="ARBA" id="ARBA00022448"/>
    </source>
</evidence>
<evidence type="ECO:0000313" key="10">
    <source>
        <dbReference type="EMBL" id="MFM9414234.1"/>
    </source>
</evidence>
<feature type="transmembrane region" description="Helical" evidence="8">
    <location>
        <begin position="99"/>
        <end position="116"/>
    </location>
</feature>
<feature type="transmembrane region" description="Helical" evidence="8">
    <location>
        <begin position="68"/>
        <end position="87"/>
    </location>
</feature>
<evidence type="ECO:0000256" key="5">
    <source>
        <dbReference type="ARBA" id="ARBA00022692"/>
    </source>
</evidence>
<sequence>MRRGPLLVLLCYVLWGFLPIYWKLIADVNAYVNLGSRAIWSFILCLVILAALRKLNQVKLIFVDRREMWRLFIAGGVLLINWGSYIIAVNTNHIVDASLAYYLNPIISIVIGFTVFKERLTGLQWAGVILATVGVGISIISYGQVPWLALVIGLSFAVYGALKKTCHSESISALTVEMTPYVLPLLVFVTVMFAKGQAGDASLWQLFLLPTTGIVTAVPLFFYSTGIASTDYTLAGILMYVNPTLQLLCGTLLYGEVISQAQWLTFLFVWAGLICYVVSTLLKRRNGQPAKK</sequence>
<dbReference type="InterPro" id="IPR037185">
    <property type="entry name" value="EmrE-like"/>
</dbReference>
<dbReference type="SUPFAM" id="SSF103481">
    <property type="entry name" value="Multidrug resistance efflux transporter EmrE"/>
    <property type="match status" value="2"/>
</dbReference>
<evidence type="ECO:0000259" key="9">
    <source>
        <dbReference type="Pfam" id="PF00892"/>
    </source>
</evidence>
<feature type="transmembrane region" description="Helical" evidence="8">
    <location>
        <begin position="174"/>
        <end position="194"/>
    </location>
</feature>
<gene>
    <name evidence="10" type="primary">rarD</name>
    <name evidence="10" type="ORF">ACKQTC_07615</name>
</gene>
<evidence type="ECO:0000313" key="11">
    <source>
        <dbReference type="Proteomes" id="UP001631949"/>
    </source>
</evidence>